<accession>A0AA39S094</accession>
<reference evidence="1" key="2">
    <citation type="submission" date="2023-06" db="EMBL/GenBank/DDBJ databases">
        <authorList>
            <person name="Swenson N.G."/>
            <person name="Wegrzyn J.L."/>
            <person name="Mcevoy S.L."/>
        </authorList>
    </citation>
    <scope>NUCLEOTIDE SEQUENCE</scope>
    <source>
        <strain evidence="1">NS2018</strain>
        <tissue evidence="1">Leaf</tissue>
    </source>
</reference>
<reference evidence="1" key="1">
    <citation type="journal article" date="2022" name="Plant J.">
        <title>Strategies of tolerance reflected in two North American maple genomes.</title>
        <authorList>
            <person name="McEvoy S.L."/>
            <person name="Sezen U.U."/>
            <person name="Trouern-Trend A."/>
            <person name="McMahon S.M."/>
            <person name="Schaberg P.G."/>
            <person name="Yang J."/>
            <person name="Wegrzyn J.L."/>
            <person name="Swenson N.G."/>
        </authorList>
    </citation>
    <scope>NUCLEOTIDE SEQUENCE</scope>
    <source>
        <strain evidence="1">NS2018</strain>
    </source>
</reference>
<gene>
    <name evidence="1" type="ORF">LWI29_027224</name>
</gene>
<dbReference type="AlphaFoldDB" id="A0AA39S094"/>
<evidence type="ECO:0000313" key="1">
    <source>
        <dbReference type="EMBL" id="KAK0582573.1"/>
    </source>
</evidence>
<comment type="caution">
    <text evidence="1">The sequence shown here is derived from an EMBL/GenBank/DDBJ whole genome shotgun (WGS) entry which is preliminary data.</text>
</comment>
<keyword evidence="2" id="KW-1185">Reference proteome</keyword>
<protein>
    <submittedName>
        <fullName evidence="1">Uncharacterized protein</fullName>
    </submittedName>
</protein>
<dbReference type="Proteomes" id="UP001168877">
    <property type="component" value="Unassembled WGS sequence"/>
</dbReference>
<proteinExistence type="predicted"/>
<organism evidence="1 2">
    <name type="scientific">Acer saccharum</name>
    <name type="common">Sugar maple</name>
    <dbReference type="NCBI Taxonomy" id="4024"/>
    <lineage>
        <taxon>Eukaryota</taxon>
        <taxon>Viridiplantae</taxon>
        <taxon>Streptophyta</taxon>
        <taxon>Embryophyta</taxon>
        <taxon>Tracheophyta</taxon>
        <taxon>Spermatophyta</taxon>
        <taxon>Magnoliopsida</taxon>
        <taxon>eudicotyledons</taxon>
        <taxon>Gunneridae</taxon>
        <taxon>Pentapetalae</taxon>
        <taxon>rosids</taxon>
        <taxon>malvids</taxon>
        <taxon>Sapindales</taxon>
        <taxon>Sapindaceae</taxon>
        <taxon>Hippocastanoideae</taxon>
        <taxon>Acereae</taxon>
        <taxon>Acer</taxon>
    </lineage>
</organism>
<name>A0AA39S094_ACESA</name>
<dbReference type="EMBL" id="JAUESC010000384">
    <property type="protein sequence ID" value="KAK0582573.1"/>
    <property type="molecule type" value="Genomic_DNA"/>
</dbReference>
<evidence type="ECO:0000313" key="2">
    <source>
        <dbReference type="Proteomes" id="UP001168877"/>
    </source>
</evidence>
<sequence length="157" mass="16996">MKSLDSLREKAKSLKDDQERMFPYNALYANLPRFNTDTCMSWLSQASPSVTVLISYAHSSIGLATYETPHQIALPDSRAQATVLASSQSHVARNSVEPTMLQPPPMSTPTSAPNIGHPMCSKSESFCAPMGVETFMLRVGVFRCSHGGGDFCAPIGV</sequence>